<dbReference type="Pfam" id="PF00929">
    <property type="entry name" value="RNase_T"/>
    <property type="match status" value="1"/>
</dbReference>
<evidence type="ECO:0000256" key="4">
    <source>
        <dbReference type="ARBA" id="ARBA00022679"/>
    </source>
</evidence>
<dbReference type="GO" id="GO:0005829">
    <property type="term" value="C:cytosol"/>
    <property type="evidence" value="ECO:0007669"/>
    <property type="project" value="TreeGrafter"/>
</dbReference>
<accession>A0A1H6F5H4</accession>
<gene>
    <name evidence="20" type="primary">dnaQ_1</name>
    <name evidence="18" type="synonym">dnaQ</name>
    <name evidence="20" type="ORF">MBHS_00079</name>
</gene>
<dbReference type="EMBL" id="FMSV02000027">
    <property type="protein sequence ID" value="SEH04234.1"/>
    <property type="molecule type" value="Genomic_DNA"/>
</dbReference>
<dbReference type="PANTHER" id="PTHR30231">
    <property type="entry name" value="DNA POLYMERASE III SUBUNIT EPSILON"/>
    <property type="match status" value="1"/>
</dbReference>
<feature type="binding site" evidence="16">
    <location>
        <position position="7"/>
    </location>
    <ligand>
        <name>substrate</name>
    </ligand>
</feature>
<keyword evidence="8 17" id="KW-0479">Metal-binding</keyword>
<feature type="binding site" evidence="16">
    <location>
        <position position="57"/>
    </location>
    <ligand>
        <name>substrate</name>
    </ligand>
</feature>
<keyword evidence="13 17" id="KW-0464">Manganese</keyword>
<comment type="cofactor">
    <cofactor evidence="17">
        <name>Mg(2+)</name>
        <dbReference type="ChEBI" id="CHEBI:18420"/>
    </cofactor>
    <cofactor evidence="17">
        <name>Mn(2+)</name>
        <dbReference type="ChEBI" id="CHEBI:29035"/>
    </cofactor>
    <text evidence="17">Binds 2 divalent metal cations. Magnesium or manganese.</text>
</comment>
<organism evidence="20 21">
    <name type="scientific">Candidatus Venteria ishoeyi</name>
    <dbReference type="NCBI Taxonomy" id="1899563"/>
    <lineage>
        <taxon>Bacteria</taxon>
        <taxon>Pseudomonadati</taxon>
        <taxon>Pseudomonadota</taxon>
        <taxon>Gammaproteobacteria</taxon>
        <taxon>Thiotrichales</taxon>
        <taxon>Thiotrichaceae</taxon>
        <taxon>Venteria</taxon>
    </lineage>
</organism>
<dbReference type="GO" id="GO:0008408">
    <property type="term" value="F:3'-5' exonuclease activity"/>
    <property type="evidence" value="ECO:0007669"/>
    <property type="project" value="TreeGrafter"/>
</dbReference>
<feature type="binding site" evidence="17">
    <location>
        <position position="158"/>
    </location>
    <ligand>
        <name>a divalent metal cation</name>
        <dbReference type="ChEBI" id="CHEBI:60240"/>
        <label>1</label>
        <note>catalytic</note>
    </ligand>
</feature>
<evidence type="ECO:0000256" key="9">
    <source>
        <dbReference type="ARBA" id="ARBA00022801"/>
    </source>
</evidence>
<keyword evidence="9 18" id="KW-0378">Hydrolase</keyword>
<protein>
    <recommendedName>
        <fullName evidence="3 18">DNA polymerase III subunit epsilon</fullName>
        <ecNumber evidence="2 18">2.7.7.7</ecNumber>
    </recommendedName>
</protein>
<dbReference type="NCBIfam" id="TIGR00573">
    <property type="entry name" value="dnaq"/>
    <property type="match status" value="1"/>
</dbReference>
<comment type="function">
    <text evidence="18">DNA polymerase III is a complex, multichain enzyme responsible for most of the replicative synthesis in bacteria. The epsilon subunit contain the editing function and is a proofreading 3'-5' exonuclease.</text>
</comment>
<evidence type="ECO:0000256" key="5">
    <source>
        <dbReference type="ARBA" id="ARBA00022695"/>
    </source>
</evidence>
<dbReference type="AlphaFoldDB" id="A0A1H6F5H4"/>
<dbReference type="InterPro" id="IPR012337">
    <property type="entry name" value="RNaseH-like_sf"/>
</dbReference>
<evidence type="ECO:0000256" key="14">
    <source>
        <dbReference type="ARBA" id="ARBA00049244"/>
    </source>
</evidence>
<dbReference type="OrthoDB" id="9804290at2"/>
<reference evidence="20 21" key="1">
    <citation type="submission" date="2016-10" db="EMBL/GenBank/DDBJ databases">
        <authorList>
            <person name="de Groot N.N."/>
        </authorList>
    </citation>
    <scope>NUCLEOTIDE SEQUENCE [LARGE SCALE GENOMIC DNA]</scope>
    <source>
        <strain evidence="20">MBHS1</strain>
    </source>
</reference>
<evidence type="ECO:0000256" key="3">
    <source>
        <dbReference type="ARBA" id="ARBA00020352"/>
    </source>
</evidence>
<evidence type="ECO:0000256" key="8">
    <source>
        <dbReference type="ARBA" id="ARBA00022723"/>
    </source>
</evidence>
<feature type="binding site" evidence="16">
    <location>
        <position position="9"/>
    </location>
    <ligand>
        <name>substrate</name>
    </ligand>
</feature>
<dbReference type="InterPro" id="IPR006309">
    <property type="entry name" value="DnaQ_proteo"/>
</dbReference>
<evidence type="ECO:0000256" key="17">
    <source>
        <dbReference type="PIRSR" id="PIRSR606309-3"/>
    </source>
</evidence>
<keyword evidence="10 18" id="KW-0269">Exonuclease</keyword>
<comment type="subunit">
    <text evidence="18">DNA polymerase III contains a core (composed of alpha, epsilon and theta chains) that associates with a tau subunit. This core dimerizes to form the POLIII' complex. PolIII' associates with the gamma complex (composed of gamma, delta, delta', psi and chi chains) and with the beta chain to form the complete DNA polymerase III complex.</text>
</comment>
<feature type="active site" description="Proton acceptor" evidence="15">
    <location>
        <position position="153"/>
    </location>
</feature>
<proteinExistence type="predicted"/>
<sequence>MRQVILDTETTGLAPSEGHRLIEIAAIELIDRETTGIQFHHYLQPHHPVDEKALAIHGLSDEFLTDKPDFSSIAAEFMAFIKGTQLIIHNAAFDLSFLDQELGQLEQPLGRIERYCDIIDTLALARSLYPGKDNSLESLCKRYHIDTTCRSAHGALIDAQLLTEVYLAMTDAV</sequence>
<dbReference type="GO" id="GO:0003887">
    <property type="term" value="F:DNA-directed DNA polymerase activity"/>
    <property type="evidence" value="ECO:0007669"/>
    <property type="project" value="UniProtKB-KW"/>
</dbReference>
<dbReference type="NCBIfam" id="NF004316">
    <property type="entry name" value="PRK05711.1"/>
    <property type="match status" value="1"/>
</dbReference>
<keyword evidence="12 18" id="KW-0239">DNA-directed DNA polymerase</keyword>
<dbReference type="GO" id="GO:0045004">
    <property type="term" value="P:DNA replication proofreading"/>
    <property type="evidence" value="ECO:0007669"/>
    <property type="project" value="TreeGrafter"/>
</dbReference>
<evidence type="ECO:0000256" key="16">
    <source>
        <dbReference type="PIRSR" id="PIRSR606309-2"/>
    </source>
</evidence>
<evidence type="ECO:0000256" key="18">
    <source>
        <dbReference type="RuleBase" id="RU364087"/>
    </source>
</evidence>
<keyword evidence="6 18" id="KW-0235">DNA replication</keyword>
<feature type="binding site" evidence="17">
    <location>
        <position position="7"/>
    </location>
    <ligand>
        <name>a divalent metal cation</name>
        <dbReference type="ChEBI" id="CHEBI:60240"/>
        <label>1</label>
        <note>catalytic</note>
    </ligand>
</feature>
<evidence type="ECO:0000313" key="21">
    <source>
        <dbReference type="Proteomes" id="UP000236724"/>
    </source>
</evidence>
<keyword evidence="5 18" id="KW-0548">Nucleotidyltransferase</keyword>
<dbReference type="FunFam" id="3.30.420.10:FF:000012">
    <property type="entry name" value="DNA polymerase III subunit epsilon"/>
    <property type="match status" value="1"/>
</dbReference>
<evidence type="ECO:0000256" key="15">
    <source>
        <dbReference type="PIRSR" id="PIRSR606309-1"/>
    </source>
</evidence>
<comment type="cofactor">
    <cofactor evidence="1 18">
        <name>Mn(2+)</name>
        <dbReference type="ChEBI" id="CHEBI:29035"/>
    </cofactor>
</comment>
<name>A0A1H6F5H4_9GAMM</name>
<evidence type="ECO:0000256" key="11">
    <source>
        <dbReference type="ARBA" id="ARBA00022842"/>
    </source>
</evidence>
<dbReference type="PANTHER" id="PTHR30231:SF41">
    <property type="entry name" value="DNA POLYMERASE III SUBUNIT EPSILON"/>
    <property type="match status" value="1"/>
</dbReference>
<dbReference type="InterPro" id="IPR036397">
    <property type="entry name" value="RNaseH_sf"/>
</dbReference>
<feature type="binding site" evidence="16">
    <location>
        <position position="158"/>
    </location>
    <ligand>
        <name>substrate</name>
    </ligand>
</feature>
<evidence type="ECO:0000256" key="6">
    <source>
        <dbReference type="ARBA" id="ARBA00022705"/>
    </source>
</evidence>
<comment type="catalytic activity">
    <reaction evidence="14 18">
        <text>DNA(n) + a 2'-deoxyribonucleoside 5'-triphosphate = DNA(n+1) + diphosphate</text>
        <dbReference type="Rhea" id="RHEA:22508"/>
        <dbReference type="Rhea" id="RHEA-COMP:17339"/>
        <dbReference type="Rhea" id="RHEA-COMP:17340"/>
        <dbReference type="ChEBI" id="CHEBI:33019"/>
        <dbReference type="ChEBI" id="CHEBI:61560"/>
        <dbReference type="ChEBI" id="CHEBI:173112"/>
        <dbReference type="EC" id="2.7.7.7"/>
    </reaction>
</comment>
<dbReference type="RefSeq" id="WP_103918327.1">
    <property type="nucleotide sequence ID" value="NZ_FMSV02000027.1"/>
</dbReference>
<keyword evidence="11 17" id="KW-0460">Magnesium</keyword>
<evidence type="ECO:0000256" key="10">
    <source>
        <dbReference type="ARBA" id="ARBA00022839"/>
    </source>
</evidence>
<keyword evidence="7 18" id="KW-0540">Nuclease</keyword>
<dbReference type="SUPFAM" id="SSF53098">
    <property type="entry name" value="Ribonuclease H-like"/>
    <property type="match status" value="1"/>
</dbReference>
<dbReference type="GO" id="GO:0046872">
    <property type="term" value="F:metal ion binding"/>
    <property type="evidence" value="ECO:0007669"/>
    <property type="project" value="UniProtKB-KW"/>
</dbReference>
<evidence type="ECO:0000256" key="12">
    <source>
        <dbReference type="ARBA" id="ARBA00022932"/>
    </source>
</evidence>
<dbReference type="InterPro" id="IPR006054">
    <property type="entry name" value="DnaQ"/>
</dbReference>
<dbReference type="CDD" id="cd06131">
    <property type="entry name" value="DNA_pol_III_epsilon_Ecoli_like"/>
    <property type="match status" value="1"/>
</dbReference>
<dbReference type="GO" id="GO:0003677">
    <property type="term" value="F:DNA binding"/>
    <property type="evidence" value="ECO:0007669"/>
    <property type="project" value="InterPro"/>
</dbReference>
<evidence type="ECO:0000313" key="20">
    <source>
        <dbReference type="EMBL" id="SEH04234.1"/>
    </source>
</evidence>
<feature type="binding site" evidence="17">
    <location>
        <position position="9"/>
    </location>
    <ligand>
        <name>a divalent metal cation</name>
        <dbReference type="ChEBI" id="CHEBI:60240"/>
        <label>1</label>
        <note>catalytic</note>
    </ligand>
</feature>
<evidence type="ECO:0000256" key="1">
    <source>
        <dbReference type="ARBA" id="ARBA00001936"/>
    </source>
</evidence>
<feature type="domain" description="Exonuclease" evidence="19">
    <location>
        <begin position="2"/>
        <end position="173"/>
    </location>
</feature>
<dbReference type="Proteomes" id="UP000236724">
    <property type="component" value="Unassembled WGS sequence"/>
</dbReference>
<dbReference type="EC" id="2.7.7.7" evidence="2 18"/>
<evidence type="ECO:0000256" key="2">
    <source>
        <dbReference type="ARBA" id="ARBA00012417"/>
    </source>
</evidence>
<evidence type="ECO:0000259" key="19">
    <source>
        <dbReference type="SMART" id="SM00479"/>
    </source>
</evidence>
<evidence type="ECO:0000256" key="13">
    <source>
        <dbReference type="ARBA" id="ARBA00023211"/>
    </source>
</evidence>
<dbReference type="SMART" id="SM00479">
    <property type="entry name" value="EXOIII"/>
    <property type="match status" value="1"/>
</dbReference>
<dbReference type="InterPro" id="IPR013520">
    <property type="entry name" value="Ribonucl_H"/>
</dbReference>
<dbReference type="Gene3D" id="3.30.420.10">
    <property type="entry name" value="Ribonuclease H-like superfamily/Ribonuclease H"/>
    <property type="match status" value="1"/>
</dbReference>
<dbReference type="NCBIfam" id="TIGR01406">
    <property type="entry name" value="dnaQ_proteo"/>
    <property type="match status" value="1"/>
</dbReference>
<evidence type="ECO:0000256" key="7">
    <source>
        <dbReference type="ARBA" id="ARBA00022722"/>
    </source>
</evidence>
<keyword evidence="21" id="KW-1185">Reference proteome</keyword>
<keyword evidence="4 18" id="KW-0808">Transferase</keyword>